<protein>
    <submittedName>
        <fullName evidence="1">Virulence factor</fullName>
    </submittedName>
</protein>
<reference evidence="1" key="2">
    <citation type="submission" date="2021-09" db="EMBL/GenBank/DDBJ databases">
        <authorList>
            <person name="Gilroy R."/>
        </authorList>
    </citation>
    <scope>NUCLEOTIDE SEQUENCE</scope>
    <source>
        <strain evidence="1">CHK121-7720</strain>
    </source>
</reference>
<dbReference type="InterPro" id="IPR017030">
    <property type="entry name" value="Vir_effector_SfrC"/>
</dbReference>
<dbReference type="Pfam" id="PF10139">
    <property type="entry name" value="Virul_Fac"/>
    <property type="match status" value="1"/>
</dbReference>
<organism evidence="1 2">
    <name type="scientific">Barnesiella viscericola</name>
    <dbReference type="NCBI Taxonomy" id="397865"/>
    <lineage>
        <taxon>Bacteria</taxon>
        <taxon>Pseudomonadati</taxon>
        <taxon>Bacteroidota</taxon>
        <taxon>Bacteroidia</taxon>
        <taxon>Bacteroidales</taxon>
        <taxon>Barnesiellaceae</taxon>
        <taxon>Barnesiella</taxon>
    </lineage>
</organism>
<dbReference type="EMBL" id="DYUD01000001">
    <property type="protein sequence ID" value="HJG87905.1"/>
    <property type="molecule type" value="Genomic_DNA"/>
</dbReference>
<evidence type="ECO:0000313" key="2">
    <source>
        <dbReference type="Proteomes" id="UP000757103"/>
    </source>
</evidence>
<proteinExistence type="predicted"/>
<gene>
    <name evidence="1" type="ORF">K8U91_00305</name>
</gene>
<reference evidence="1" key="1">
    <citation type="journal article" date="2021" name="PeerJ">
        <title>Extensive microbial diversity within the chicken gut microbiome revealed by metagenomics and culture.</title>
        <authorList>
            <person name="Gilroy R."/>
            <person name="Ravi A."/>
            <person name="Getino M."/>
            <person name="Pursley I."/>
            <person name="Horton D.L."/>
            <person name="Alikhan N.F."/>
            <person name="Baker D."/>
            <person name="Gharbi K."/>
            <person name="Hall N."/>
            <person name="Watson M."/>
            <person name="Adriaenssens E.M."/>
            <person name="Foster-Nyarko E."/>
            <person name="Jarju S."/>
            <person name="Secka A."/>
            <person name="Antonio M."/>
            <person name="Oren A."/>
            <person name="Chaudhuri R.R."/>
            <person name="La Ragione R."/>
            <person name="Hildebrand F."/>
            <person name="Pallen M.J."/>
        </authorList>
    </citation>
    <scope>NUCLEOTIDE SEQUENCE</scope>
    <source>
        <strain evidence="1">CHK121-7720</strain>
    </source>
</reference>
<accession>A0A921STH2</accession>
<evidence type="ECO:0000313" key="1">
    <source>
        <dbReference type="EMBL" id="HJG87905.1"/>
    </source>
</evidence>
<sequence>MTKDIITNLEVIKQSVAWADKYEKDSFPREVFKNYRRKLRRIGEALSENCSAAAYGESQVGKSYLMSSLLSTPDAPFVIENNGVRYSFIDEINPSGGNNTKQESTGVITRFTIRQSNKKMADYVKITNLSVVDIILLLADSYYNDVKINTDSVMLNTDIDNSLSQMKELWSGKSPAHNIITEDDIRDICDYLNDIIGNNAANICKSNFCKIIAPIISYVASDNWVNIFGLIWNNNPELNRLFSTLINEYKKLDFSTEVYVPFDAVLRDKGTLLKIDWLDSVCGIHKESNDDVLYTDVYNREGELIAKDFSKAYLSALIGELTFVLPEEIATERKFLKKIDLLDFPGARSREKIKEQQLGEVLPTILRRGKVAYLFNKYSRSLKISSVLFCHHNDQKTEPTIGASIHNWIEDNIGETPDVRANILSRTNGIAPLFLICTKFNIDLEKTKNDTPEAASKLDNHWARFNTTIPKIIEPEKWLDEWVPLGGSFTSPCFQNVYLLRDFYWSSKNQVFDGYNEQKGTTESSVHIFDEYPGYFDDLRESFLANPFVKKHFAKPQQAWDDVATINNDGSKAIIRNLDAIAEVLDDARHERYLQQLIEIRDEIINRLSVYYESEDKEENNVRIRQITGDIKLRTEFAFGEKPERFGRIIDDLMVSSADIRTIAYDIIVRHIEEPQSVSSIKMIRAFCEIDINDDKSTNIQKLCKRYNKEESELKSFFAEMGVTLEDVISDESELLATVPDVIAKHIIEYWNNHINEQVKNMGNVLPHADEIAFMILTLLNKLGVKRAISDKINRYYDVFDRNGLPNAIADYASLTLNNFVSTVGREYMSEKDMANIAQKAKSCHLEIDLSPAASSSNIKPQPLLEVLSALDQSRDEMNNSRIDLATLKKLPFWDSYQRWENFITIGLLFASDISHVDPVANAAIKDIIDTSSTLYI</sequence>
<name>A0A921STH2_9BACT</name>
<dbReference type="Proteomes" id="UP000757103">
    <property type="component" value="Unassembled WGS sequence"/>
</dbReference>
<dbReference type="AlphaFoldDB" id="A0A921STH2"/>
<dbReference type="RefSeq" id="WP_273305024.1">
    <property type="nucleotide sequence ID" value="NZ_DYUD01000001.1"/>
</dbReference>
<comment type="caution">
    <text evidence="1">The sequence shown here is derived from an EMBL/GenBank/DDBJ whole genome shotgun (WGS) entry which is preliminary data.</text>
</comment>